<sequence length="94" mass="10015">MYTLLEPVGRSLPPQSERNADGQGLGRHVSTSCSYVVHVSSELQVAQASPADSPHNRKAHARATILGTLVTDPRIGCGLLRAAVEGRNRLSATR</sequence>
<dbReference type="EMBL" id="CAKLBY020000190">
    <property type="protein sequence ID" value="CAK7932646.1"/>
    <property type="molecule type" value="Genomic_DNA"/>
</dbReference>
<organism evidence="2 3">
    <name type="scientific">Peronospora matthiolae</name>
    <dbReference type="NCBI Taxonomy" id="2874970"/>
    <lineage>
        <taxon>Eukaryota</taxon>
        <taxon>Sar</taxon>
        <taxon>Stramenopiles</taxon>
        <taxon>Oomycota</taxon>
        <taxon>Peronosporomycetes</taxon>
        <taxon>Peronosporales</taxon>
        <taxon>Peronosporaceae</taxon>
        <taxon>Peronospora</taxon>
    </lineage>
</organism>
<evidence type="ECO:0000313" key="3">
    <source>
        <dbReference type="Proteomes" id="UP001162060"/>
    </source>
</evidence>
<protein>
    <submittedName>
        <fullName evidence="2">Uncharacterized protein</fullName>
    </submittedName>
</protein>
<accession>A0AAV1UCW8</accession>
<dbReference type="AlphaFoldDB" id="A0AAV1UCW8"/>
<feature type="region of interest" description="Disordered" evidence="1">
    <location>
        <begin position="1"/>
        <end position="26"/>
    </location>
</feature>
<evidence type="ECO:0000256" key="1">
    <source>
        <dbReference type="SAM" id="MobiDB-lite"/>
    </source>
</evidence>
<evidence type="ECO:0000313" key="2">
    <source>
        <dbReference type="EMBL" id="CAK7932646.1"/>
    </source>
</evidence>
<gene>
    <name evidence="2" type="ORF">PM001_LOCUS17796</name>
</gene>
<name>A0AAV1UCW8_9STRA</name>
<dbReference type="Proteomes" id="UP001162060">
    <property type="component" value="Unassembled WGS sequence"/>
</dbReference>
<comment type="caution">
    <text evidence="2">The sequence shown here is derived from an EMBL/GenBank/DDBJ whole genome shotgun (WGS) entry which is preliminary data.</text>
</comment>
<reference evidence="2" key="1">
    <citation type="submission" date="2024-01" db="EMBL/GenBank/DDBJ databases">
        <authorList>
            <person name="Webb A."/>
        </authorList>
    </citation>
    <scope>NUCLEOTIDE SEQUENCE</scope>
    <source>
        <strain evidence="2">Pm1</strain>
    </source>
</reference>
<proteinExistence type="predicted"/>